<gene>
    <name evidence="3" type="ORF">J2S20_001387</name>
</gene>
<keyword evidence="1" id="KW-1133">Transmembrane helix</keyword>
<evidence type="ECO:0000313" key="4">
    <source>
        <dbReference type="Proteomes" id="UP001241537"/>
    </source>
</evidence>
<keyword evidence="1" id="KW-0812">Transmembrane</keyword>
<sequence>MNRIRPRHRAAGTVLFLLYLACLIYFLFFAEALGRSGSELYHYNLEPLKEIRRFWLYRESLGNGAFLLNTLGNVLAFLPFGFFLPIVSGRCHDFLTLFFSGALFSGGIELIQLLTRLGSFDVDDILLNTVGAVLGYLIFRMCIWRLERV</sequence>
<evidence type="ECO:0000259" key="2">
    <source>
        <dbReference type="Pfam" id="PF04892"/>
    </source>
</evidence>
<name>A0AAE4AKA7_9FIRM</name>
<comment type="caution">
    <text evidence="3">The sequence shown here is derived from an EMBL/GenBank/DDBJ whole genome shotgun (WGS) entry which is preliminary data.</text>
</comment>
<keyword evidence="4" id="KW-1185">Reference proteome</keyword>
<feature type="transmembrane region" description="Helical" evidence="1">
    <location>
        <begin position="125"/>
        <end position="143"/>
    </location>
</feature>
<feature type="domain" description="VanZ-like" evidence="2">
    <location>
        <begin position="16"/>
        <end position="141"/>
    </location>
</feature>
<protein>
    <submittedName>
        <fullName evidence="3">Glycopeptide antibiotics resistance protein</fullName>
    </submittedName>
</protein>
<dbReference type="InterPro" id="IPR006976">
    <property type="entry name" value="VanZ-like"/>
</dbReference>
<keyword evidence="1" id="KW-0472">Membrane</keyword>
<dbReference type="EMBL" id="JAUSTO010000007">
    <property type="protein sequence ID" value="MDQ0152693.1"/>
    <property type="molecule type" value="Genomic_DNA"/>
</dbReference>
<accession>A0AAE4AKA7</accession>
<dbReference type="AlphaFoldDB" id="A0AAE4AKA7"/>
<organism evidence="3 4">
    <name type="scientific">Moryella indoligenes</name>
    <dbReference type="NCBI Taxonomy" id="371674"/>
    <lineage>
        <taxon>Bacteria</taxon>
        <taxon>Bacillati</taxon>
        <taxon>Bacillota</taxon>
        <taxon>Clostridia</taxon>
        <taxon>Lachnospirales</taxon>
        <taxon>Lachnospiraceae</taxon>
        <taxon>Moryella</taxon>
    </lineage>
</organism>
<dbReference type="Proteomes" id="UP001241537">
    <property type="component" value="Unassembled WGS sequence"/>
</dbReference>
<feature type="transmembrane region" description="Helical" evidence="1">
    <location>
        <begin position="94"/>
        <end position="113"/>
    </location>
</feature>
<dbReference type="PANTHER" id="PTHR36834:SF1">
    <property type="entry name" value="INTEGRAL MEMBRANE PROTEIN"/>
    <property type="match status" value="1"/>
</dbReference>
<dbReference type="InterPro" id="IPR053150">
    <property type="entry name" value="Teicoplanin_resist-assoc"/>
</dbReference>
<dbReference type="RefSeq" id="WP_106612185.1">
    <property type="nucleotide sequence ID" value="NZ_JAUSTO010000007.1"/>
</dbReference>
<evidence type="ECO:0000313" key="3">
    <source>
        <dbReference type="EMBL" id="MDQ0152693.1"/>
    </source>
</evidence>
<proteinExistence type="predicted"/>
<reference evidence="3" key="1">
    <citation type="submission" date="2023-07" db="EMBL/GenBank/DDBJ databases">
        <title>Genomic Encyclopedia of Type Strains, Phase IV (KMG-IV): sequencing the most valuable type-strain genomes for metagenomic binning, comparative biology and taxonomic classification.</title>
        <authorList>
            <person name="Goeker M."/>
        </authorList>
    </citation>
    <scope>NUCLEOTIDE SEQUENCE</scope>
    <source>
        <strain evidence="3">DSM 19659</strain>
    </source>
</reference>
<dbReference type="Pfam" id="PF04892">
    <property type="entry name" value="VanZ"/>
    <property type="match status" value="1"/>
</dbReference>
<feature type="transmembrane region" description="Helical" evidence="1">
    <location>
        <begin position="65"/>
        <end position="87"/>
    </location>
</feature>
<evidence type="ECO:0000256" key="1">
    <source>
        <dbReference type="SAM" id="Phobius"/>
    </source>
</evidence>
<dbReference type="PANTHER" id="PTHR36834">
    <property type="entry name" value="MEMBRANE PROTEIN-RELATED"/>
    <property type="match status" value="1"/>
</dbReference>